<gene>
    <name evidence="3" type="ORF">GGQ66_002153</name>
</gene>
<protein>
    <submittedName>
        <fullName evidence="3">Uncharacterized protein</fullName>
    </submittedName>
</protein>
<comment type="caution">
    <text evidence="3">The sequence shown here is derived from an EMBL/GenBank/DDBJ whole genome shotgun (WGS) entry which is preliminary data.</text>
</comment>
<name>A0A7W6K3W7_9HYPH</name>
<dbReference type="EMBL" id="JACIDU010000007">
    <property type="protein sequence ID" value="MBB4103595.1"/>
    <property type="molecule type" value="Genomic_DNA"/>
</dbReference>
<keyword evidence="4" id="KW-1185">Reference proteome</keyword>
<accession>A0A7W6K3W7</accession>
<evidence type="ECO:0000256" key="1">
    <source>
        <dbReference type="SAM" id="MobiDB-lite"/>
    </source>
</evidence>
<organism evidence="3 4">
    <name type="scientific">Allorhizobium borbori</name>
    <dbReference type="NCBI Taxonomy" id="485907"/>
    <lineage>
        <taxon>Bacteria</taxon>
        <taxon>Pseudomonadati</taxon>
        <taxon>Pseudomonadota</taxon>
        <taxon>Alphaproteobacteria</taxon>
        <taxon>Hyphomicrobiales</taxon>
        <taxon>Rhizobiaceae</taxon>
        <taxon>Rhizobium/Agrobacterium group</taxon>
        <taxon>Allorhizobium</taxon>
    </lineage>
</organism>
<dbReference type="RefSeq" id="WP_183792264.1">
    <property type="nucleotide sequence ID" value="NZ_JACIDU010000007.1"/>
</dbReference>
<sequence>MTKPYARCLSLLTALVLGHPVTALAQFAVDSETPALRQALHRVALADLSEGDSILVAGALPACIRDRALFIADTPLSSNFPQTGENYRIRRLSENTLAVETVTTDEALFPRLKMALSLALSASESDCARLSLPDNRLLRIATLDGASSTSELLARMGDTAAADLQDPAPHTAAAPNTPPPEPPHGWHFSEEVAKGGVHVALVATLDPRPAAANGENPVIPRLKMRCENDAISFFVSADTAIWDERTEVTLRIDNGKVATYRWRTADDGTGVGLWSTAEAVAFLKKLPDNAGLFLRLRDRNLIYAEFDLANISQSLQRIEKACE</sequence>
<reference evidence="3 4" key="1">
    <citation type="submission" date="2020-08" db="EMBL/GenBank/DDBJ databases">
        <title>Genomic Encyclopedia of Type Strains, Phase IV (KMG-IV): sequencing the most valuable type-strain genomes for metagenomic binning, comparative biology and taxonomic classification.</title>
        <authorList>
            <person name="Goeker M."/>
        </authorList>
    </citation>
    <scope>NUCLEOTIDE SEQUENCE [LARGE SCALE GENOMIC DNA]</scope>
    <source>
        <strain evidence="3 4">DSM 26385</strain>
    </source>
</reference>
<keyword evidence="2" id="KW-0732">Signal</keyword>
<evidence type="ECO:0000313" key="3">
    <source>
        <dbReference type="EMBL" id="MBB4103595.1"/>
    </source>
</evidence>
<dbReference type="AlphaFoldDB" id="A0A7W6K3W7"/>
<evidence type="ECO:0000313" key="4">
    <source>
        <dbReference type="Proteomes" id="UP000584824"/>
    </source>
</evidence>
<evidence type="ECO:0000256" key="2">
    <source>
        <dbReference type="SAM" id="SignalP"/>
    </source>
</evidence>
<feature type="region of interest" description="Disordered" evidence="1">
    <location>
        <begin position="165"/>
        <end position="187"/>
    </location>
</feature>
<proteinExistence type="predicted"/>
<dbReference type="Proteomes" id="UP000584824">
    <property type="component" value="Unassembled WGS sequence"/>
</dbReference>
<feature type="signal peptide" evidence="2">
    <location>
        <begin position="1"/>
        <end position="25"/>
    </location>
</feature>
<feature type="chain" id="PRO_5030936219" evidence="2">
    <location>
        <begin position="26"/>
        <end position="323"/>
    </location>
</feature>